<proteinExistence type="predicted"/>
<accession>A0A9P9IPX0</accession>
<feature type="region of interest" description="Disordered" evidence="1">
    <location>
        <begin position="81"/>
        <end position="102"/>
    </location>
</feature>
<feature type="compositionally biased region" description="Basic residues" evidence="1">
    <location>
        <begin position="83"/>
        <end position="93"/>
    </location>
</feature>
<dbReference type="AlphaFoldDB" id="A0A9P9IPX0"/>
<gene>
    <name evidence="2" type="ORF">B0J11DRAFT_290309</name>
</gene>
<evidence type="ECO:0000256" key="1">
    <source>
        <dbReference type="SAM" id="MobiDB-lite"/>
    </source>
</evidence>
<comment type="caution">
    <text evidence="2">The sequence shown here is derived from an EMBL/GenBank/DDBJ whole genome shotgun (WGS) entry which is preliminary data.</text>
</comment>
<feature type="region of interest" description="Disordered" evidence="1">
    <location>
        <begin position="1"/>
        <end position="66"/>
    </location>
</feature>
<dbReference type="OrthoDB" id="3796623at2759"/>
<dbReference type="EMBL" id="JAGMWT010000006">
    <property type="protein sequence ID" value="KAH7126949.1"/>
    <property type="molecule type" value="Genomic_DNA"/>
</dbReference>
<keyword evidence="3" id="KW-1185">Reference proteome</keyword>
<dbReference type="Proteomes" id="UP000700596">
    <property type="component" value="Unassembled WGS sequence"/>
</dbReference>
<protein>
    <submittedName>
        <fullName evidence="2">Uncharacterized protein</fullName>
    </submittedName>
</protein>
<sequence length="225" mass="27682">MSYIRYNHTHTRERSRSRDRSPIFTTRPLVRRNSKRQRADLYDDDDFDDYPYTSPSKPSRALTIREPNQLEKLNIWSSPDRTTRHRHHHHHHNSHSDNEDEDVEDDFFRNRYRHIHRHSFSRPHDDSSHDSHDHNREFRLNIKTAVSIPRRSNSFSQQAMSWPGDWFRSRSREKWTQEDWEARERQRDGDGFWDDEPKIERKITYRRIKRTRTNEFKPLSGFGRF</sequence>
<evidence type="ECO:0000313" key="3">
    <source>
        <dbReference type="Proteomes" id="UP000700596"/>
    </source>
</evidence>
<feature type="compositionally biased region" description="Basic and acidic residues" evidence="1">
    <location>
        <begin position="10"/>
        <end position="21"/>
    </location>
</feature>
<reference evidence="2" key="1">
    <citation type="journal article" date="2021" name="Nat. Commun.">
        <title>Genetic determinants of endophytism in the Arabidopsis root mycobiome.</title>
        <authorList>
            <person name="Mesny F."/>
            <person name="Miyauchi S."/>
            <person name="Thiergart T."/>
            <person name="Pickel B."/>
            <person name="Atanasova L."/>
            <person name="Karlsson M."/>
            <person name="Huettel B."/>
            <person name="Barry K.W."/>
            <person name="Haridas S."/>
            <person name="Chen C."/>
            <person name="Bauer D."/>
            <person name="Andreopoulos W."/>
            <person name="Pangilinan J."/>
            <person name="LaButti K."/>
            <person name="Riley R."/>
            <person name="Lipzen A."/>
            <person name="Clum A."/>
            <person name="Drula E."/>
            <person name="Henrissat B."/>
            <person name="Kohler A."/>
            <person name="Grigoriev I.V."/>
            <person name="Martin F.M."/>
            <person name="Hacquard S."/>
        </authorList>
    </citation>
    <scope>NUCLEOTIDE SEQUENCE</scope>
    <source>
        <strain evidence="2">MPI-CAGE-CH-0243</strain>
    </source>
</reference>
<evidence type="ECO:0000313" key="2">
    <source>
        <dbReference type="EMBL" id="KAH7126949.1"/>
    </source>
</evidence>
<organism evidence="2 3">
    <name type="scientific">Dendryphion nanum</name>
    <dbReference type="NCBI Taxonomy" id="256645"/>
    <lineage>
        <taxon>Eukaryota</taxon>
        <taxon>Fungi</taxon>
        <taxon>Dikarya</taxon>
        <taxon>Ascomycota</taxon>
        <taxon>Pezizomycotina</taxon>
        <taxon>Dothideomycetes</taxon>
        <taxon>Pleosporomycetidae</taxon>
        <taxon>Pleosporales</taxon>
        <taxon>Torulaceae</taxon>
        <taxon>Dendryphion</taxon>
    </lineage>
</organism>
<name>A0A9P9IPX0_9PLEO</name>